<dbReference type="Proteomes" id="UP000016426">
    <property type="component" value="Unassembled WGS sequence"/>
</dbReference>
<dbReference type="Gene3D" id="3.40.30.10">
    <property type="entry name" value="Glutaredoxin"/>
    <property type="match status" value="1"/>
</dbReference>
<dbReference type="RefSeq" id="WP_021478482.1">
    <property type="nucleotide sequence ID" value="NZ_AVPH01000277.1"/>
</dbReference>
<dbReference type="InterPro" id="IPR036249">
    <property type="entry name" value="Thioredoxin-like_sf"/>
</dbReference>
<proteinExistence type="inferred from homology"/>
<dbReference type="PROSITE" id="PS51352">
    <property type="entry name" value="THIOREDOXIN_2"/>
    <property type="match status" value="1"/>
</dbReference>
<dbReference type="CDD" id="cd00340">
    <property type="entry name" value="GSH_Peroxidase"/>
    <property type="match status" value="1"/>
</dbReference>
<comment type="caution">
    <text evidence="6">The sequence shown here is derived from an EMBL/GenBank/DDBJ whole genome shotgun (WGS) entry which is preliminary data.</text>
</comment>
<evidence type="ECO:0000256" key="4">
    <source>
        <dbReference type="RuleBase" id="RU000499"/>
    </source>
</evidence>
<dbReference type="PROSITE" id="PS51355">
    <property type="entry name" value="GLUTATHIONE_PEROXID_3"/>
    <property type="match status" value="1"/>
</dbReference>
<feature type="domain" description="Thioredoxin" evidence="5">
    <location>
        <begin position="1"/>
        <end position="154"/>
    </location>
</feature>
<evidence type="ECO:0000259" key="5">
    <source>
        <dbReference type="PROSITE" id="PS51352"/>
    </source>
</evidence>
<evidence type="ECO:0000256" key="2">
    <source>
        <dbReference type="ARBA" id="ARBA00022559"/>
    </source>
</evidence>
<dbReference type="PIRSF" id="PIRSF000303">
    <property type="entry name" value="Glutathion_perox"/>
    <property type="match status" value="1"/>
</dbReference>
<dbReference type="EMBL" id="AVPH01000277">
    <property type="protein sequence ID" value="ERE00332.1"/>
    <property type="molecule type" value="Genomic_DNA"/>
</dbReference>
<dbReference type="PANTHER" id="PTHR11592">
    <property type="entry name" value="GLUTATHIONE PEROXIDASE"/>
    <property type="match status" value="1"/>
</dbReference>
<keyword evidence="2 4" id="KW-0575">Peroxidase</keyword>
<dbReference type="InterPro" id="IPR013766">
    <property type="entry name" value="Thioredoxin_domain"/>
</dbReference>
<accession>A0ABP2XHE7</accession>
<name>A0ABP2XHE7_9NEIS</name>
<comment type="similarity">
    <text evidence="1 4">Belongs to the glutathione peroxidase family.</text>
</comment>
<protein>
    <recommendedName>
        <fullName evidence="4">Glutathione peroxidase</fullName>
    </recommendedName>
</protein>
<gene>
    <name evidence="6" type="ORF">O166_14665</name>
</gene>
<evidence type="ECO:0000313" key="7">
    <source>
        <dbReference type="Proteomes" id="UP000016426"/>
    </source>
</evidence>
<reference evidence="6 7" key="1">
    <citation type="journal article" date="2013" name="Genome Announc.">
        <title>Genome Sequence of the Pigment-Producing Bacterium Pseudogulbenkiania ferrooxidans, Isolated from Loktak Lake.</title>
        <authorList>
            <person name="Puranik S."/>
            <person name="Talkal R."/>
            <person name="Qureshi A."/>
            <person name="Khardenavis A."/>
            <person name="Kapley A."/>
            <person name="Purohit H.J."/>
        </authorList>
    </citation>
    <scope>NUCLEOTIDE SEQUENCE [LARGE SCALE GENOMIC DNA]</scope>
    <source>
        <strain evidence="6 7">EGD-HP2</strain>
    </source>
</reference>
<dbReference type="PANTHER" id="PTHR11592:SF78">
    <property type="entry name" value="GLUTATHIONE PEROXIDASE"/>
    <property type="match status" value="1"/>
</dbReference>
<sequence length="156" mass="17029">MQLQLLDGSPLPESSYRDKVRLIVNVASYCGYTGQYQTLEQLQRSYGDRGLQVIGVPCNQFGDQEPGSAEDIAAFCRLEFGVSFPLLKKQDVGGAHCSPLYAALIDSPVGAGLPVRWNFEKFLVSRNGEVLARFDSDCAPDHPALLAALEHALARD</sequence>
<dbReference type="SUPFAM" id="SSF52833">
    <property type="entry name" value="Thioredoxin-like"/>
    <property type="match status" value="1"/>
</dbReference>
<evidence type="ECO:0000256" key="1">
    <source>
        <dbReference type="ARBA" id="ARBA00006926"/>
    </source>
</evidence>
<evidence type="ECO:0000313" key="6">
    <source>
        <dbReference type="EMBL" id="ERE00332.1"/>
    </source>
</evidence>
<keyword evidence="7" id="KW-1185">Reference proteome</keyword>
<evidence type="ECO:0000256" key="3">
    <source>
        <dbReference type="ARBA" id="ARBA00023002"/>
    </source>
</evidence>
<dbReference type="InterPro" id="IPR000889">
    <property type="entry name" value="Glutathione_peroxidase"/>
</dbReference>
<organism evidence="6 7">
    <name type="scientific">Pseudogulbenkiania ferrooxidans EGD-HP2</name>
    <dbReference type="NCBI Taxonomy" id="1388764"/>
    <lineage>
        <taxon>Bacteria</taxon>
        <taxon>Pseudomonadati</taxon>
        <taxon>Pseudomonadota</taxon>
        <taxon>Betaproteobacteria</taxon>
        <taxon>Neisseriales</taxon>
        <taxon>Chromobacteriaceae</taxon>
        <taxon>Pseudogulbenkiania</taxon>
    </lineage>
</organism>
<keyword evidence="3 4" id="KW-0560">Oxidoreductase</keyword>
<dbReference type="PRINTS" id="PR01011">
    <property type="entry name" value="GLUTPROXDASE"/>
</dbReference>
<dbReference type="Pfam" id="PF00255">
    <property type="entry name" value="GSHPx"/>
    <property type="match status" value="1"/>
</dbReference>